<organism evidence="2">
    <name type="scientific">Polyporus grammocephalus</name>
    <dbReference type="NCBI Taxonomy" id="196234"/>
    <lineage>
        <taxon>Eukaryota</taxon>
        <taxon>Fungi</taxon>
        <taxon>Dikarya</taxon>
        <taxon>Basidiomycota</taxon>
        <taxon>Agaricomycotina</taxon>
        <taxon>Agaricomycetes</taxon>
        <taxon>Polyporales</taxon>
        <taxon>Polyporaceae</taxon>
        <taxon>Polyporus</taxon>
    </lineage>
</organism>
<keyword evidence="2" id="KW-0675">Receptor</keyword>
<feature type="non-terminal residue" evidence="2">
    <location>
        <position position="1"/>
    </location>
</feature>
<accession>C7DJZ9</accession>
<evidence type="ECO:0000256" key="1">
    <source>
        <dbReference type="SAM" id="MobiDB-lite"/>
    </source>
</evidence>
<dbReference type="AlphaFoldDB" id="C7DJZ9"/>
<evidence type="ECO:0000313" key="2">
    <source>
        <dbReference type="EMBL" id="ACT52853.1"/>
    </source>
</evidence>
<feature type="region of interest" description="Disordered" evidence="1">
    <location>
        <begin position="162"/>
        <end position="183"/>
    </location>
</feature>
<feature type="non-terminal residue" evidence="2">
    <location>
        <position position="183"/>
    </location>
</feature>
<name>C7DJZ9_9APHY</name>
<dbReference type="EMBL" id="GQ141637">
    <property type="protein sequence ID" value="ACT52853.1"/>
    <property type="molecule type" value="mRNA"/>
</dbReference>
<proteinExistence type="evidence at transcript level"/>
<sequence>RDSLLVMYVQKLVCSRWPLLYSNDRCLSHLKIHRRTAGHTPRGTSTHSCRELPGRLNTHLDCIPARLCIRGHIGSTRAPKGSASTYEQMMCCPTKLRVDTWSPLSVEDCTLGRVRRKRCLLTRLKRDNLEGTSETTRPQEPSRAEIFKWGSKRTMTITHVPGAIPGPDGAFSTQASSFSGQNP</sequence>
<feature type="compositionally biased region" description="Polar residues" evidence="1">
    <location>
        <begin position="171"/>
        <end position="183"/>
    </location>
</feature>
<protein>
    <submittedName>
        <fullName evidence="2">Type I ferripyoverdine receptor</fullName>
    </submittedName>
</protein>
<reference evidence="2" key="1">
    <citation type="submission" date="2009-05" db="EMBL/GenBank/DDBJ databases">
        <title>Characterization of Differentially Expressed Genes Related to Laccase Biosynthesis of White-Rot Fungus TR16.</title>
        <authorList>
            <person name="Chen Q.-T."/>
            <person name="Guo L.-Q."/>
            <person name="Lin J.-F."/>
        </authorList>
    </citation>
    <scope>NUCLEOTIDE SEQUENCE</scope>
    <source>
        <strain evidence="2">TR16</strain>
    </source>
</reference>